<dbReference type="Gene3D" id="3.30.1370.30">
    <property type="match status" value="1"/>
</dbReference>
<evidence type="ECO:0000256" key="3">
    <source>
        <dbReference type="ARBA" id="ARBA00023274"/>
    </source>
</evidence>
<dbReference type="NCBIfam" id="NF003115">
    <property type="entry name" value="PRK04034.1"/>
    <property type="match status" value="1"/>
</dbReference>
<evidence type="ECO:0000313" key="7">
    <source>
        <dbReference type="Proteomes" id="UP001214638"/>
    </source>
</evidence>
<dbReference type="Proteomes" id="UP001214638">
    <property type="component" value="Unassembled WGS sequence"/>
</dbReference>
<dbReference type="Gene3D" id="3.30.1490.10">
    <property type="match status" value="1"/>
</dbReference>
<dbReference type="RefSeq" id="XP_067802138.1">
    <property type="nucleotide sequence ID" value="XM_067947987.1"/>
</dbReference>
<dbReference type="InterPro" id="IPR047863">
    <property type="entry name" value="Ribosomal_uS8_CS"/>
</dbReference>
<evidence type="ECO:0000313" key="6">
    <source>
        <dbReference type="EMBL" id="KAK2195295.1"/>
    </source>
</evidence>
<dbReference type="GO" id="GO:0006412">
    <property type="term" value="P:translation"/>
    <property type="evidence" value="ECO:0007669"/>
    <property type="project" value="InterPro"/>
</dbReference>
<dbReference type="PROSITE" id="PS00053">
    <property type="entry name" value="RIBOSOMAL_S8"/>
    <property type="match status" value="1"/>
</dbReference>
<dbReference type="InterPro" id="IPR000630">
    <property type="entry name" value="Ribosomal_uS8"/>
</dbReference>
<dbReference type="Pfam" id="PF00410">
    <property type="entry name" value="Ribosomal_S8"/>
    <property type="match status" value="1"/>
</dbReference>
<keyword evidence="2 4" id="KW-0689">Ribosomal protein</keyword>
<evidence type="ECO:0000256" key="1">
    <source>
        <dbReference type="ARBA" id="ARBA00006471"/>
    </source>
</evidence>
<organism evidence="6 7">
    <name type="scientific">Babesia duncani</name>
    <dbReference type="NCBI Taxonomy" id="323732"/>
    <lineage>
        <taxon>Eukaryota</taxon>
        <taxon>Sar</taxon>
        <taxon>Alveolata</taxon>
        <taxon>Apicomplexa</taxon>
        <taxon>Aconoidasida</taxon>
        <taxon>Piroplasmida</taxon>
        <taxon>Babesiidae</taxon>
        <taxon>Babesia</taxon>
    </lineage>
</organism>
<comment type="similarity">
    <text evidence="1 4">Belongs to the universal ribosomal protein uS8 family.</text>
</comment>
<protein>
    <submittedName>
        <fullName evidence="6">Bifunctional Ribosomal protein S8/Ribosomal protein S8 superfamily</fullName>
    </submittedName>
</protein>
<dbReference type="EMBL" id="JALLKP010000004">
    <property type="protein sequence ID" value="KAK2195295.1"/>
    <property type="molecule type" value="Genomic_DNA"/>
</dbReference>
<feature type="region of interest" description="Disordered" evidence="5">
    <location>
        <begin position="171"/>
        <end position="198"/>
    </location>
</feature>
<feature type="compositionally biased region" description="Polar residues" evidence="5">
    <location>
        <begin position="477"/>
        <end position="494"/>
    </location>
</feature>
<dbReference type="FunFam" id="3.30.1490.10:FF:000002">
    <property type="entry name" value="40S ribosomal protein S15a"/>
    <property type="match status" value="1"/>
</dbReference>
<feature type="compositionally biased region" description="Polar residues" evidence="5">
    <location>
        <begin position="360"/>
        <end position="374"/>
    </location>
</feature>
<dbReference type="GO" id="GO:0005840">
    <property type="term" value="C:ribosome"/>
    <property type="evidence" value="ECO:0007669"/>
    <property type="project" value="UniProtKB-KW"/>
</dbReference>
<feature type="region of interest" description="Disordered" evidence="5">
    <location>
        <begin position="283"/>
        <end position="505"/>
    </location>
</feature>
<feature type="compositionally biased region" description="Polar residues" evidence="5">
    <location>
        <begin position="416"/>
        <end position="434"/>
    </location>
</feature>
<dbReference type="PANTHER" id="PTHR11758">
    <property type="entry name" value="40S RIBOSOMAL PROTEIN S15A"/>
    <property type="match status" value="1"/>
</dbReference>
<dbReference type="GeneID" id="94337265"/>
<dbReference type="KEGG" id="bdw:94337265"/>
<feature type="compositionally biased region" description="Low complexity" evidence="5">
    <location>
        <begin position="450"/>
        <end position="476"/>
    </location>
</feature>
<evidence type="ECO:0000256" key="4">
    <source>
        <dbReference type="RuleBase" id="RU003660"/>
    </source>
</evidence>
<evidence type="ECO:0000256" key="5">
    <source>
        <dbReference type="SAM" id="MobiDB-lite"/>
    </source>
</evidence>
<keyword evidence="3 4" id="KW-0687">Ribonucleoprotein</keyword>
<reference evidence="6" key="1">
    <citation type="journal article" date="2023" name="Nat. Microbiol.">
        <title>Babesia duncani multi-omics identifies virulence factors and drug targets.</title>
        <authorList>
            <person name="Singh P."/>
            <person name="Lonardi S."/>
            <person name="Liang Q."/>
            <person name="Vydyam P."/>
            <person name="Khabirova E."/>
            <person name="Fang T."/>
            <person name="Gihaz S."/>
            <person name="Thekkiniath J."/>
            <person name="Munshi M."/>
            <person name="Abel S."/>
            <person name="Ciampossin L."/>
            <person name="Batugedara G."/>
            <person name="Gupta M."/>
            <person name="Lu X.M."/>
            <person name="Lenz T."/>
            <person name="Chakravarty S."/>
            <person name="Cornillot E."/>
            <person name="Hu Y."/>
            <person name="Ma W."/>
            <person name="Gonzalez L.M."/>
            <person name="Sanchez S."/>
            <person name="Estrada K."/>
            <person name="Sanchez-Flores A."/>
            <person name="Montero E."/>
            <person name="Harb O.S."/>
            <person name="Le Roch K.G."/>
            <person name="Mamoun C.B."/>
        </authorList>
    </citation>
    <scope>NUCLEOTIDE SEQUENCE</scope>
    <source>
        <strain evidence="6">WA1</strain>
    </source>
</reference>
<dbReference type="InterPro" id="IPR035987">
    <property type="entry name" value="Ribosomal_uS8_sf"/>
</dbReference>
<feature type="region of interest" description="Disordered" evidence="5">
    <location>
        <begin position="1"/>
        <end position="21"/>
    </location>
</feature>
<gene>
    <name evidence="6" type="ORF">BdWA1_002968</name>
</gene>
<dbReference type="GO" id="GO:1990904">
    <property type="term" value="C:ribonucleoprotein complex"/>
    <property type="evidence" value="ECO:0007669"/>
    <property type="project" value="UniProtKB-KW"/>
</dbReference>
<comment type="caution">
    <text evidence="6">The sequence shown here is derived from an EMBL/GenBank/DDBJ whole genome shotgun (WGS) entry which is preliminary data.</text>
</comment>
<feature type="compositionally biased region" description="Basic and acidic residues" evidence="5">
    <location>
        <begin position="173"/>
        <end position="193"/>
    </location>
</feature>
<dbReference type="FunFam" id="3.30.1370.30:FF:000001">
    <property type="entry name" value="40S ribosomal protein S15a"/>
    <property type="match status" value="1"/>
</dbReference>
<accession>A0AAD9UMZ9</accession>
<proteinExistence type="inferred from homology"/>
<feature type="compositionally biased region" description="Low complexity" evidence="5">
    <location>
        <begin position="297"/>
        <end position="319"/>
    </location>
</feature>
<sequence>MQDKETPVNEEKKSPTSKKRSELFKGKRVRFNEKAMLENDCTFKRCCCQSMCITTTSEDEDAEIEREEYEKLVAQELEEHILINKGEQKEILAVDISNLIEDEIKAKPSTSESKSEWELRSTPKVLIKKTEAEPSTFKDGNERYPLYNYTFKEFRVDDDPRYHEIDVNPSSMKKAETDRSRFRDPYNTEKPDMINKNPTQITSHLKSILKPDPSKAKRIAQIPETKLLYAPPKIAEDILKKKSKAHKQLSTMTKNRDWKVAPSLVQHVVDEINALSCNTVAPTKKATTKPQANDSATHPSPTPSHTSTLSTQLPSTSTQRQFTSPQWPPSSSQESSPRSSHSSYVASVQPSTPRPVSYASDRSPSVSRPGSLTSILRDYTSERTSSTSTHLPASSSKSSSVSSFPPTTPRPMSYASDRSPSVSRPGSLTSVQRSHTTEHAPSRSTQLPASSSHLRSSPGSGTAKSTWSPSTTTQWSRASGKSESTTGHPVSTPGQLPASRSMGAMPKTQLRFTQTRPMGRPASYPDIINKEYIKMGTKSLGESSVKPMPYRTRTLEGGSKGKFKATLMVRMSVLADCLKCIVNAEKRGRRTVLIRPSSRVIVKFLQCMQKFGYIGNFDIIDDHRSGKIVIELLGRINKCSVVSPRYDLALEDLEQWSSNILPSRQFGHLVLSTSYGIMDHEEARRKHTGGKILGYFF</sequence>
<evidence type="ECO:0000256" key="2">
    <source>
        <dbReference type="ARBA" id="ARBA00022980"/>
    </source>
</evidence>
<feature type="compositionally biased region" description="Low complexity" evidence="5">
    <location>
        <begin position="329"/>
        <end position="351"/>
    </location>
</feature>
<dbReference type="AlphaFoldDB" id="A0AAD9UMZ9"/>
<dbReference type="SUPFAM" id="SSF56047">
    <property type="entry name" value="Ribosomal protein S8"/>
    <property type="match status" value="1"/>
</dbReference>
<name>A0AAD9UMZ9_9APIC</name>
<feature type="compositionally biased region" description="Low complexity" evidence="5">
    <location>
        <begin position="384"/>
        <end position="405"/>
    </location>
</feature>
<keyword evidence="7" id="KW-1185">Reference proteome</keyword>
<dbReference type="GO" id="GO:0003735">
    <property type="term" value="F:structural constituent of ribosome"/>
    <property type="evidence" value="ECO:0007669"/>
    <property type="project" value="InterPro"/>
</dbReference>